<evidence type="ECO:0000313" key="2">
    <source>
        <dbReference type="EMBL" id="OSJ10845.1"/>
    </source>
</evidence>
<comment type="caution">
    <text evidence="2">The sequence shown here is derived from an EMBL/GenBank/DDBJ whole genome shotgun (WGS) entry which is preliminary data.</text>
</comment>
<dbReference type="Proteomes" id="UP000193553">
    <property type="component" value="Unassembled WGS sequence"/>
</dbReference>
<dbReference type="OrthoDB" id="8252928at2"/>
<organism evidence="2 3">
    <name type="scientific">Bradyrhizobium canariense</name>
    <dbReference type="NCBI Taxonomy" id="255045"/>
    <lineage>
        <taxon>Bacteria</taxon>
        <taxon>Pseudomonadati</taxon>
        <taxon>Pseudomonadota</taxon>
        <taxon>Alphaproteobacteria</taxon>
        <taxon>Hyphomicrobiales</taxon>
        <taxon>Nitrobacteraceae</taxon>
        <taxon>Bradyrhizobium</taxon>
    </lineage>
</organism>
<feature type="compositionally biased region" description="Basic and acidic residues" evidence="1">
    <location>
        <begin position="93"/>
        <end position="102"/>
    </location>
</feature>
<evidence type="ECO:0000256" key="1">
    <source>
        <dbReference type="SAM" id="MobiDB-lite"/>
    </source>
</evidence>
<evidence type="ECO:0000313" key="3">
    <source>
        <dbReference type="Proteomes" id="UP000193553"/>
    </source>
</evidence>
<protein>
    <submittedName>
        <fullName evidence="2">Uncharacterized protein</fullName>
    </submittedName>
</protein>
<dbReference type="EMBL" id="NAFI01000171">
    <property type="protein sequence ID" value="OSJ10845.1"/>
    <property type="molecule type" value="Genomic_DNA"/>
</dbReference>
<gene>
    <name evidence="2" type="ORF">BSZ18_16160</name>
</gene>
<dbReference type="AlphaFoldDB" id="A0A1X3H765"/>
<sequence length="114" mass="12739">MMSPRLMSVLGSIVAVERMFWKLRELIDGDSSIPPDVRETLHVMLDAKLLAAKDTIMSDARAAIDATPDLPQAVRDRAYRSLDSAMKMFMSSEPHRTQHPRSEVGISSAHPKLH</sequence>
<accession>A0A1X3H765</accession>
<name>A0A1X3H765_9BRAD</name>
<reference evidence="2 3" key="1">
    <citation type="submission" date="2017-03" db="EMBL/GenBank/DDBJ databases">
        <title>Whole genome sequences of fourteen strains of Bradyrhizobium canariense and one strain of Bradyrhizobium japonicum isolated from Lupinus (Papilionoideae: Genisteae) species in Algeria.</title>
        <authorList>
            <person name="Crovadore J."/>
            <person name="Chekireb D."/>
            <person name="Brachmann A."/>
            <person name="Chablais R."/>
            <person name="Cochard B."/>
            <person name="Lefort F."/>
        </authorList>
    </citation>
    <scope>NUCLEOTIDE SEQUENCE [LARGE SCALE GENOMIC DNA]</scope>
    <source>
        <strain evidence="2 3">UBMA195</strain>
    </source>
</reference>
<proteinExistence type="predicted"/>
<feature type="region of interest" description="Disordered" evidence="1">
    <location>
        <begin position="90"/>
        <end position="114"/>
    </location>
</feature>
<dbReference type="RefSeq" id="WP_085359083.1">
    <property type="nucleotide sequence ID" value="NZ_NAFD01000174.1"/>
</dbReference>